<evidence type="ECO:0000313" key="1">
    <source>
        <dbReference type="EMBL" id="BDZ78093.1"/>
    </source>
</evidence>
<sequence length="59" mass="6856">MKKLNKRIQENRNTLEQYKNCVCDINCDCYCGPGGYPWALAKESLRENMKSNIDRNITA</sequence>
<proteinExistence type="predicted"/>
<gene>
    <name evidence="1" type="ORF">Lac1_22760</name>
</gene>
<organism evidence="1 2">
    <name type="scientific">Claveliimonas bilis</name>
    <dbReference type="NCBI Taxonomy" id="3028070"/>
    <lineage>
        <taxon>Bacteria</taxon>
        <taxon>Bacillati</taxon>
        <taxon>Bacillota</taxon>
        <taxon>Clostridia</taxon>
        <taxon>Lachnospirales</taxon>
        <taxon>Lachnospiraceae</taxon>
        <taxon>Claveliimonas</taxon>
    </lineage>
</organism>
<dbReference type="Proteomes" id="UP001305815">
    <property type="component" value="Chromosome"/>
</dbReference>
<dbReference type="EMBL" id="AP027742">
    <property type="protein sequence ID" value="BDZ78093.1"/>
    <property type="molecule type" value="Genomic_DNA"/>
</dbReference>
<dbReference type="InterPro" id="IPR023968">
    <property type="entry name" value="Bacteriocin_CLI3235"/>
</dbReference>
<dbReference type="RefSeq" id="WP_230105552.1">
    <property type="nucleotide sequence ID" value="NZ_AP024845.1"/>
</dbReference>
<protein>
    <recommendedName>
        <fullName evidence="3">Bacteriocin</fullName>
    </recommendedName>
</protein>
<keyword evidence="2" id="KW-1185">Reference proteome</keyword>
<name>A0ABN6YYZ4_9FIRM</name>
<reference evidence="2" key="1">
    <citation type="journal article" date="2023" name="Int. J. Syst. Evol. Microbiol.">
        <title>Claveliimonas bilis gen. nov., sp. nov., deoxycholic acid-producing bacteria isolated from human faeces, and reclassification of Sellimonas monacensis Zenner et al. 2021 as Claveliimonas monacensis comb. nov.</title>
        <authorList>
            <person name="Hisatomi A."/>
            <person name="Kastawa N.W.E.P.G."/>
            <person name="Song I."/>
            <person name="Ohkuma M."/>
            <person name="Fukiya S."/>
            <person name="Sakamoto M."/>
        </authorList>
    </citation>
    <scope>NUCLEOTIDE SEQUENCE [LARGE SCALE GENOMIC DNA]</scope>
    <source>
        <strain evidence="2">12BBH14</strain>
    </source>
</reference>
<evidence type="ECO:0008006" key="3">
    <source>
        <dbReference type="Google" id="ProtNLM"/>
    </source>
</evidence>
<dbReference type="NCBIfam" id="TIGR04065">
    <property type="entry name" value="ocin_CLI_3235"/>
    <property type="match status" value="1"/>
</dbReference>
<accession>A0ABN6YYZ4</accession>
<evidence type="ECO:0000313" key="2">
    <source>
        <dbReference type="Proteomes" id="UP001305815"/>
    </source>
</evidence>